<dbReference type="GO" id="GO:0071011">
    <property type="term" value="C:precatalytic spliceosome"/>
    <property type="evidence" value="ECO:0007669"/>
    <property type="project" value="TreeGrafter"/>
</dbReference>
<feature type="compositionally biased region" description="Basic and acidic residues" evidence="3">
    <location>
        <begin position="191"/>
        <end position="210"/>
    </location>
</feature>
<dbReference type="Proteomes" id="UP001431209">
    <property type="component" value="Unassembled WGS sequence"/>
</dbReference>
<dbReference type="GO" id="GO:0003723">
    <property type="term" value="F:RNA binding"/>
    <property type="evidence" value="ECO:0007669"/>
    <property type="project" value="UniProtKB-UniRule"/>
</dbReference>
<dbReference type="InterPro" id="IPR035979">
    <property type="entry name" value="RBD_domain_sf"/>
</dbReference>
<dbReference type="InterPro" id="IPR012677">
    <property type="entry name" value="Nucleotide-bd_a/b_plait_sf"/>
</dbReference>
<name>A0AAW2ZHG2_9EUKA</name>
<evidence type="ECO:0000313" key="6">
    <source>
        <dbReference type="Proteomes" id="UP001431209"/>
    </source>
</evidence>
<feature type="domain" description="RRM" evidence="4">
    <location>
        <begin position="34"/>
        <end position="112"/>
    </location>
</feature>
<evidence type="ECO:0000259" key="4">
    <source>
        <dbReference type="PROSITE" id="PS50102"/>
    </source>
</evidence>
<dbReference type="Pfam" id="PF00076">
    <property type="entry name" value="RRM_1"/>
    <property type="match status" value="1"/>
</dbReference>
<sequence>MNVVKEINRINEREISLGLNQSGTSWHDAYKSSAYIYVGGLDNTLTEGDILIMFSQWGEIVDIDLARDETTGQSRGFCFLAYEDQRSTVLAVDNFNGIIFSGRTIRVDHKLGYFRKEKRKEGEESGNESDAENRKPTYNPELIRALTGGLTREQEEERRKRREEKLIAKQEKKRLKEEKKMLKREQKKRKREEETSSKEVKSENDIDEARSAPPSPGRKPLTERDMYESVYRYNKQR</sequence>
<proteinExistence type="predicted"/>
<accession>A0AAW2ZHG2</accession>
<dbReference type="InterPro" id="IPR000504">
    <property type="entry name" value="RRM_dom"/>
</dbReference>
<gene>
    <name evidence="5" type="ORF">AKO1_003861</name>
</gene>
<dbReference type="PANTHER" id="PTHR45880:SF1">
    <property type="entry name" value="RNA-BINDING MOTIF PROTEIN, X-LINKED 2"/>
    <property type="match status" value="1"/>
</dbReference>
<dbReference type="InterPro" id="IPR045844">
    <property type="entry name" value="RRM_Ist3-like"/>
</dbReference>
<dbReference type="EMBL" id="JAOPGA020001475">
    <property type="protein sequence ID" value="KAL0488784.1"/>
    <property type="molecule type" value="Genomic_DNA"/>
</dbReference>
<evidence type="ECO:0000256" key="1">
    <source>
        <dbReference type="ARBA" id="ARBA00022884"/>
    </source>
</evidence>
<protein>
    <submittedName>
        <fullName evidence="5">RNA-binding motif protein</fullName>
    </submittedName>
</protein>
<dbReference type="SMART" id="SM00360">
    <property type="entry name" value="RRM"/>
    <property type="match status" value="1"/>
</dbReference>
<dbReference type="AlphaFoldDB" id="A0AAW2ZHG2"/>
<organism evidence="5 6">
    <name type="scientific">Acrasis kona</name>
    <dbReference type="NCBI Taxonomy" id="1008807"/>
    <lineage>
        <taxon>Eukaryota</taxon>
        <taxon>Discoba</taxon>
        <taxon>Heterolobosea</taxon>
        <taxon>Tetramitia</taxon>
        <taxon>Eutetramitia</taxon>
        <taxon>Acrasidae</taxon>
        <taxon>Acrasis</taxon>
    </lineage>
</organism>
<dbReference type="Gene3D" id="3.30.70.330">
    <property type="match status" value="1"/>
</dbReference>
<evidence type="ECO:0000256" key="3">
    <source>
        <dbReference type="SAM" id="MobiDB-lite"/>
    </source>
</evidence>
<comment type="caution">
    <text evidence="5">The sequence shown here is derived from an EMBL/GenBank/DDBJ whole genome shotgun (WGS) entry which is preliminary data.</text>
</comment>
<dbReference type="GO" id="GO:0071013">
    <property type="term" value="C:catalytic step 2 spliceosome"/>
    <property type="evidence" value="ECO:0007669"/>
    <property type="project" value="TreeGrafter"/>
</dbReference>
<dbReference type="GO" id="GO:0005686">
    <property type="term" value="C:U2 snRNP"/>
    <property type="evidence" value="ECO:0007669"/>
    <property type="project" value="TreeGrafter"/>
</dbReference>
<feature type="region of interest" description="Disordered" evidence="3">
    <location>
        <begin position="117"/>
        <end position="237"/>
    </location>
</feature>
<keyword evidence="6" id="KW-1185">Reference proteome</keyword>
<dbReference type="GO" id="GO:0000398">
    <property type="term" value="P:mRNA splicing, via spliceosome"/>
    <property type="evidence" value="ECO:0007669"/>
    <property type="project" value="InterPro"/>
</dbReference>
<dbReference type="PANTHER" id="PTHR45880">
    <property type="entry name" value="RNA-BINDING MOTIF PROTEIN, X-LINKED 2"/>
    <property type="match status" value="1"/>
</dbReference>
<evidence type="ECO:0000256" key="2">
    <source>
        <dbReference type="PROSITE-ProRule" id="PRU00176"/>
    </source>
</evidence>
<feature type="compositionally biased region" description="Basic and acidic residues" evidence="3">
    <location>
        <begin position="152"/>
        <end position="184"/>
    </location>
</feature>
<dbReference type="PROSITE" id="PS50102">
    <property type="entry name" value="RRM"/>
    <property type="match status" value="1"/>
</dbReference>
<dbReference type="InterPro" id="IPR051847">
    <property type="entry name" value="RNA_proc/Spliceosome_comp"/>
</dbReference>
<dbReference type="SUPFAM" id="SSF54928">
    <property type="entry name" value="RNA-binding domain, RBD"/>
    <property type="match status" value="1"/>
</dbReference>
<evidence type="ECO:0000313" key="5">
    <source>
        <dbReference type="EMBL" id="KAL0488784.1"/>
    </source>
</evidence>
<dbReference type="CDD" id="cd12411">
    <property type="entry name" value="RRM_ist3_like"/>
    <property type="match status" value="1"/>
</dbReference>
<keyword evidence="1 2" id="KW-0694">RNA-binding</keyword>
<reference evidence="5 6" key="1">
    <citation type="submission" date="2024-03" db="EMBL/GenBank/DDBJ databases">
        <title>The Acrasis kona genome and developmental transcriptomes reveal deep origins of eukaryotic multicellular pathways.</title>
        <authorList>
            <person name="Sheikh S."/>
            <person name="Fu C.-J."/>
            <person name="Brown M.W."/>
            <person name="Baldauf S.L."/>
        </authorList>
    </citation>
    <scope>NUCLEOTIDE SEQUENCE [LARGE SCALE GENOMIC DNA]</scope>
    <source>
        <strain evidence="5 6">ATCC MYA-3509</strain>
    </source>
</reference>